<dbReference type="AlphaFoldDB" id="A0A1M4WQW3"/>
<protein>
    <submittedName>
        <fullName evidence="1">YlzJ-like protein</fullName>
    </submittedName>
</protein>
<dbReference type="RefSeq" id="WP_073342062.1">
    <property type="nucleotide sequence ID" value="NZ_FQVH01000006.1"/>
</dbReference>
<dbReference type="Proteomes" id="UP000184088">
    <property type="component" value="Unassembled WGS sequence"/>
</dbReference>
<evidence type="ECO:0000313" key="1">
    <source>
        <dbReference type="EMBL" id="SHE83608.1"/>
    </source>
</evidence>
<dbReference type="STRING" id="1121256.SAMN02746089_00880"/>
<accession>A0A1M4WQW3</accession>
<dbReference type="InterPro" id="IPR025619">
    <property type="entry name" value="YlzJ"/>
</dbReference>
<dbReference type="Pfam" id="PF14035">
    <property type="entry name" value="YlzJ"/>
    <property type="match status" value="1"/>
</dbReference>
<dbReference type="OrthoDB" id="1683573at2"/>
<sequence length="80" mass="9408">MYYTIVPFEVLYQGIDKITNDDKFELKYEDKIFTLKKNSNDEVEIVSIFSTNPYDYLNPDFMPGKKIKIQLLKGLSGELF</sequence>
<keyword evidence="2" id="KW-1185">Reference proteome</keyword>
<gene>
    <name evidence="1" type="ORF">SAMN02746089_00880</name>
</gene>
<dbReference type="EMBL" id="FQVH01000006">
    <property type="protein sequence ID" value="SHE83608.1"/>
    <property type="molecule type" value="Genomic_DNA"/>
</dbReference>
<name>A0A1M4WQW3_9THEO</name>
<reference evidence="1 2" key="1">
    <citation type="submission" date="2016-11" db="EMBL/GenBank/DDBJ databases">
        <authorList>
            <person name="Jaros S."/>
            <person name="Januszkiewicz K."/>
            <person name="Wedrychowicz H."/>
        </authorList>
    </citation>
    <scope>NUCLEOTIDE SEQUENCE [LARGE SCALE GENOMIC DNA]</scope>
    <source>
        <strain evidence="1 2">DSM 17918</strain>
    </source>
</reference>
<evidence type="ECO:0000313" key="2">
    <source>
        <dbReference type="Proteomes" id="UP000184088"/>
    </source>
</evidence>
<organism evidence="1 2">
    <name type="scientific">Caldanaerobius fijiensis DSM 17918</name>
    <dbReference type="NCBI Taxonomy" id="1121256"/>
    <lineage>
        <taxon>Bacteria</taxon>
        <taxon>Bacillati</taxon>
        <taxon>Bacillota</taxon>
        <taxon>Clostridia</taxon>
        <taxon>Thermoanaerobacterales</taxon>
        <taxon>Thermoanaerobacteraceae</taxon>
        <taxon>Caldanaerobius</taxon>
    </lineage>
</organism>
<proteinExistence type="predicted"/>